<name>A0A1Z5JKH3_FISSO</name>
<proteinExistence type="predicted"/>
<comment type="caution">
    <text evidence="3">The sequence shown here is derived from an EMBL/GenBank/DDBJ whole genome shotgun (WGS) entry which is preliminary data.</text>
</comment>
<dbReference type="EC" id="3.5.1.98" evidence="3"/>
<dbReference type="PANTHER" id="PTHR10625">
    <property type="entry name" value="HISTONE DEACETYLASE HDAC1-RELATED"/>
    <property type="match status" value="1"/>
</dbReference>
<accession>A0A1Z5JKH3</accession>
<evidence type="ECO:0000259" key="2">
    <source>
        <dbReference type="Pfam" id="PF00850"/>
    </source>
</evidence>
<evidence type="ECO:0000313" key="3">
    <source>
        <dbReference type="EMBL" id="GAX14406.1"/>
    </source>
</evidence>
<keyword evidence="1" id="KW-0732">Signal</keyword>
<dbReference type="InterPro" id="IPR023801">
    <property type="entry name" value="His_deacetylse_dom"/>
</dbReference>
<gene>
    <name evidence="3" type="ORF">FisN_11Hh135</name>
</gene>
<feature type="domain" description="Histone deacetylase" evidence="2">
    <location>
        <begin position="41"/>
        <end position="361"/>
    </location>
</feature>
<dbReference type="InterPro" id="IPR037138">
    <property type="entry name" value="His_deacetylse_dom_sf"/>
</dbReference>
<dbReference type="PRINTS" id="PR01270">
    <property type="entry name" value="HDASUPER"/>
</dbReference>
<dbReference type="Pfam" id="PF00850">
    <property type="entry name" value="Hist_deacetyl"/>
    <property type="match status" value="1"/>
</dbReference>
<dbReference type="PANTHER" id="PTHR10625:SF10">
    <property type="entry name" value="HISTONE DEACETYLASE HDAC1"/>
    <property type="match status" value="1"/>
</dbReference>
<dbReference type="InParanoid" id="A0A1Z5JKH3"/>
<dbReference type="EMBL" id="BDSP01000080">
    <property type="protein sequence ID" value="GAX14406.1"/>
    <property type="molecule type" value="Genomic_DNA"/>
</dbReference>
<evidence type="ECO:0000313" key="4">
    <source>
        <dbReference type="Proteomes" id="UP000198406"/>
    </source>
</evidence>
<feature type="chain" id="PRO_5012712600" evidence="1">
    <location>
        <begin position="21"/>
        <end position="381"/>
    </location>
</feature>
<organism evidence="3 4">
    <name type="scientific">Fistulifera solaris</name>
    <name type="common">Oleaginous diatom</name>
    <dbReference type="NCBI Taxonomy" id="1519565"/>
    <lineage>
        <taxon>Eukaryota</taxon>
        <taxon>Sar</taxon>
        <taxon>Stramenopiles</taxon>
        <taxon>Ochrophyta</taxon>
        <taxon>Bacillariophyta</taxon>
        <taxon>Bacillariophyceae</taxon>
        <taxon>Bacillariophycidae</taxon>
        <taxon>Naviculales</taxon>
        <taxon>Naviculaceae</taxon>
        <taxon>Fistulifera</taxon>
    </lineage>
</organism>
<keyword evidence="4" id="KW-1185">Reference proteome</keyword>
<protein>
    <submittedName>
        <fullName evidence="3">Histone deacetylase 6</fullName>
        <ecNumber evidence="3">3.5.1.98</ecNumber>
    </submittedName>
</protein>
<dbReference type="Gene3D" id="3.40.800.20">
    <property type="entry name" value="Histone deacetylase domain"/>
    <property type="match status" value="1"/>
</dbReference>
<evidence type="ECO:0000256" key="1">
    <source>
        <dbReference type="SAM" id="SignalP"/>
    </source>
</evidence>
<keyword evidence="3" id="KW-0378">Hydrolase</keyword>
<dbReference type="OrthoDB" id="424012at2759"/>
<sequence length="381" mass="42201">MRHRCRKLAAFLILPTGVVSSFAVPVYFDSTNHFHRDLQYHPEQPERIAACLRELEKHHQRNPGTVDLIDVAEAPSGSFSNTSHTHDGFSAAELSHVEAMLLKVHTEDTVVQLKQRCHRSKQKRLDEGKPALGHIGYLDSDTYVTTETYDVCLRATAAWFRAADFVWKNGGGAMALTRPPGHHATQSESNGFCLFNFAAASVAHILERNPSAKVSVLDWDVHYGQGVANILMDEPRARYVSIHQHGAFPFMGQVLKTHGEHNNVLTIPISPDTTWNSGYKDRFEMALDFICKQNEWIPDIVIICGGYDALKSDELASVDLNSEDYGTMTELLIRHLKASAGREVPKIMVGLEGGYQLSPTAAGGNLQDAIIETVKAISSIK</sequence>
<dbReference type="InterPro" id="IPR023696">
    <property type="entry name" value="Ureohydrolase_dom_sf"/>
</dbReference>
<reference evidence="3 4" key="1">
    <citation type="journal article" date="2015" name="Plant Cell">
        <title>Oil accumulation by the oleaginous diatom Fistulifera solaris as revealed by the genome and transcriptome.</title>
        <authorList>
            <person name="Tanaka T."/>
            <person name="Maeda Y."/>
            <person name="Veluchamy A."/>
            <person name="Tanaka M."/>
            <person name="Abida H."/>
            <person name="Marechal E."/>
            <person name="Bowler C."/>
            <person name="Muto M."/>
            <person name="Sunaga Y."/>
            <person name="Tanaka M."/>
            <person name="Yoshino T."/>
            <person name="Taniguchi T."/>
            <person name="Fukuda Y."/>
            <person name="Nemoto M."/>
            <person name="Matsumoto M."/>
            <person name="Wong P.S."/>
            <person name="Aburatani S."/>
            <person name="Fujibuchi W."/>
        </authorList>
    </citation>
    <scope>NUCLEOTIDE SEQUENCE [LARGE SCALE GENOMIC DNA]</scope>
    <source>
        <strain evidence="3 4">JPCC DA0580</strain>
    </source>
</reference>
<feature type="signal peptide" evidence="1">
    <location>
        <begin position="1"/>
        <end position="20"/>
    </location>
</feature>
<dbReference type="GO" id="GO:0141221">
    <property type="term" value="F:histone deacetylase activity, hydrolytic mechanism"/>
    <property type="evidence" value="ECO:0007669"/>
    <property type="project" value="UniProtKB-EC"/>
</dbReference>
<dbReference type="GO" id="GO:0040029">
    <property type="term" value="P:epigenetic regulation of gene expression"/>
    <property type="evidence" value="ECO:0007669"/>
    <property type="project" value="TreeGrafter"/>
</dbReference>
<dbReference type="SUPFAM" id="SSF52768">
    <property type="entry name" value="Arginase/deacetylase"/>
    <property type="match status" value="1"/>
</dbReference>
<dbReference type="AlphaFoldDB" id="A0A1Z5JKH3"/>
<dbReference type="Proteomes" id="UP000198406">
    <property type="component" value="Unassembled WGS sequence"/>
</dbReference>
<dbReference type="InterPro" id="IPR000286">
    <property type="entry name" value="HDACs"/>
</dbReference>